<dbReference type="RefSeq" id="WP_146409828.1">
    <property type="nucleotide sequence ID" value="NZ_SJPU01000006.1"/>
</dbReference>
<dbReference type="AlphaFoldDB" id="A0A5C6BC70"/>
<gene>
    <name evidence="2" type="ORF">Poly21_53920</name>
</gene>
<keyword evidence="3" id="KW-1185">Reference proteome</keyword>
<evidence type="ECO:0000313" key="3">
    <source>
        <dbReference type="Proteomes" id="UP000319908"/>
    </source>
</evidence>
<dbReference type="CDD" id="cd04301">
    <property type="entry name" value="NAT_SF"/>
    <property type="match status" value="1"/>
</dbReference>
<dbReference type="InterPro" id="IPR016181">
    <property type="entry name" value="Acyl_CoA_acyltransferase"/>
</dbReference>
<dbReference type="Gene3D" id="3.40.630.30">
    <property type="match status" value="1"/>
</dbReference>
<dbReference type="GO" id="GO:0016747">
    <property type="term" value="F:acyltransferase activity, transferring groups other than amino-acyl groups"/>
    <property type="evidence" value="ECO:0007669"/>
    <property type="project" value="InterPro"/>
</dbReference>
<dbReference type="Proteomes" id="UP000319908">
    <property type="component" value="Unassembled WGS sequence"/>
</dbReference>
<dbReference type="PROSITE" id="PS51186">
    <property type="entry name" value="GNAT"/>
    <property type="match status" value="1"/>
</dbReference>
<organism evidence="2 3">
    <name type="scientific">Allorhodopirellula heiligendammensis</name>
    <dbReference type="NCBI Taxonomy" id="2714739"/>
    <lineage>
        <taxon>Bacteria</taxon>
        <taxon>Pseudomonadati</taxon>
        <taxon>Planctomycetota</taxon>
        <taxon>Planctomycetia</taxon>
        <taxon>Pirellulales</taxon>
        <taxon>Pirellulaceae</taxon>
        <taxon>Allorhodopirellula</taxon>
    </lineage>
</organism>
<dbReference type="InterPro" id="IPR000182">
    <property type="entry name" value="GNAT_dom"/>
</dbReference>
<evidence type="ECO:0000313" key="2">
    <source>
        <dbReference type="EMBL" id="TWU09845.1"/>
    </source>
</evidence>
<protein>
    <submittedName>
        <fullName evidence="2">Acetyltransferase (GNAT) family protein</fullName>
    </submittedName>
</protein>
<evidence type="ECO:0000259" key="1">
    <source>
        <dbReference type="PROSITE" id="PS51186"/>
    </source>
</evidence>
<sequence length="193" mass="21185">MPHVFLKPNVSVGQAGKGSVNNEGNQLIETHLHHCREIIETDWGAIMRIQSEVYYEFAPESEVVMRSKLTQSPATCFVATGSNNLVHAYCLAHPYPPDRVAVLGRVNSERWAPSANLYVHDLAVQQGSTGRGVAQALFHHLTSVALAHGYRTMSLVAVQQAAGFWERMGFLSSTAVTIDESYASGAIFMTRQL</sequence>
<reference evidence="2 3" key="1">
    <citation type="journal article" date="2020" name="Antonie Van Leeuwenhoek">
        <title>Rhodopirellula heiligendammensis sp. nov., Rhodopirellula pilleata sp. nov., and Rhodopirellula solitaria sp. nov. isolated from natural or artificial marine surfaces in Northern Germany and California, USA, and emended description of the genus Rhodopirellula.</title>
        <authorList>
            <person name="Kallscheuer N."/>
            <person name="Wiegand S."/>
            <person name="Jogler M."/>
            <person name="Boedeker C."/>
            <person name="Peeters S.H."/>
            <person name="Rast P."/>
            <person name="Heuer A."/>
            <person name="Jetten M.S.M."/>
            <person name="Rohde M."/>
            <person name="Jogler C."/>
        </authorList>
    </citation>
    <scope>NUCLEOTIDE SEQUENCE [LARGE SCALE GENOMIC DNA]</scope>
    <source>
        <strain evidence="2 3">Poly21</strain>
    </source>
</reference>
<name>A0A5C6BC70_9BACT</name>
<dbReference type="EMBL" id="SJPU01000006">
    <property type="protein sequence ID" value="TWU09845.1"/>
    <property type="molecule type" value="Genomic_DNA"/>
</dbReference>
<dbReference type="OrthoDB" id="9782266at2"/>
<dbReference type="Pfam" id="PF00583">
    <property type="entry name" value="Acetyltransf_1"/>
    <property type="match status" value="1"/>
</dbReference>
<proteinExistence type="predicted"/>
<feature type="domain" description="N-acetyltransferase" evidence="1">
    <location>
        <begin position="33"/>
        <end position="193"/>
    </location>
</feature>
<comment type="caution">
    <text evidence="2">The sequence shown here is derived from an EMBL/GenBank/DDBJ whole genome shotgun (WGS) entry which is preliminary data.</text>
</comment>
<dbReference type="SUPFAM" id="SSF55729">
    <property type="entry name" value="Acyl-CoA N-acyltransferases (Nat)"/>
    <property type="match status" value="1"/>
</dbReference>
<accession>A0A5C6BC70</accession>